<keyword evidence="1" id="KW-0732">Signal</keyword>
<dbReference type="OrthoDB" id="10450933at2759"/>
<feature type="signal peptide" evidence="1">
    <location>
        <begin position="1"/>
        <end position="29"/>
    </location>
</feature>
<feature type="chain" id="PRO_5040363673" evidence="1">
    <location>
        <begin position="30"/>
        <end position="154"/>
    </location>
</feature>
<dbReference type="AlphaFoldDB" id="A0A9N9CLT3"/>
<evidence type="ECO:0000313" key="2">
    <source>
        <dbReference type="EMBL" id="CAG8604816.1"/>
    </source>
</evidence>
<accession>A0A9N9CLT3</accession>
<evidence type="ECO:0000256" key="1">
    <source>
        <dbReference type="SAM" id="SignalP"/>
    </source>
</evidence>
<dbReference type="EMBL" id="CAJVPL010002262">
    <property type="protein sequence ID" value="CAG8604816.1"/>
    <property type="molecule type" value="Genomic_DNA"/>
</dbReference>
<evidence type="ECO:0000313" key="3">
    <source>
        <dbReference type="Proteomes" id="UP000789831"/>
    </source>
</evidence>
<keyword evidence="3" id="KW-1185">Reference proteome</keyword>
<reference evidence="2" key="1">
    <citation type="submission" date="2021-06" db="EMBL/GenBank/DDBJ databases">
        <authorList>
            <person name="Kallberg Y."/>
            <person name="Tangrot J."/>
            <person name="Rosling A."/>
        </authorList>
    </citation>
    <scope>NUCLEOTIDE SEQUENCE</scope>
    <source>
        <strain evidence="2">MT106</strain>
    </source>
</reference>
<comment type="caution">
    <text evidence="2">The sequence shown here is derived from an EMBL/GenBank/DDBJ whole genome shotgun (WGS) entry which is preliminary data.</text>
</comment>
<proteinExistence type="predicted"/>
<protein>
    <submittedName>
        <fullName evidence="2">12023_t:CDS:1</fullName>
    </submittedName>
</protein>
<name>A0A9N9CLT3_9GLOM</name>
<dbReference type="Proteomes" id="UP000789831">
    <property type="component" value="Unassembled WGS sequence"/>
</dbReference>
<gene>
    <name evidence="2" type="ORF">AGERDE_LOCUS9283</name>
</gene>
<organism evidence="2 3">
    <name type="scientific">Ambispora gerdemannii</name>
    <dbReference type="NCBI Taxonomy" id="144530"/>
    <lineage>
        <taxon>Eukaryota</taxon>
        <taxon>Fungi</taxon>
        <taxon>Fungi incertae sedis</taxon>
        <taxon>Mucoromycota</taxon>
        <taxon>Glomeromycotina</taxon>
        <taxon>Glomeromycetes</taxon>
        <taxon>Archaeosporales</taxon>
        <taxon>Ambisporaceae</taxon>
        <taxon>Ambispora</taxon>
    </lineage>
</organism>
<sequence>MNSYKFTFLLALFVYTLLIVALHENVVDALAIKRQSTTCGDLKVTYPTEGQKFKKGQKITIKLEAGKSGVTKLGAADLYKTNGLVSSPWSGTSNFDSSGKTSQEIPLTIPDGADVKLGSDSTATQFMIKVWTTVANGSRCTAFRLVSEIIGNSR</sequence>